<keyword evidence="1" id="KW-0812">Transmembrane</keyword>
<protein>
    <submittedName>
        <fullName evidence="2">Uncharacterized protein</fullName>
    </submittedName>
</protein>
<reference evidence="2" key="1">
    <citation type="thesis" date="2020" institute="ProQuest LLC" country="789 East Eisenhower Parkway, Ann Arbor, MI, USA">
        <title>Comparative Genomics and Chromosome Evolution.</title>
        <authorList>
            <person name="Mudd A.B."/>
        </authorList>
    </citation>
    <scope>NUCLEOTIDE SEQUENCE</scope>
    <source>
        <strain evidence="2">1538</strain>
        <tissue evidence="2">Blood</tissue>
    </source>
</reference>
<keyword evidence="1" id="KW-1133">Transmembrane helix</keyword>
<organism evidence="2 3">
    <name type="scientific">Pyxicephalus adspersus</name>
    <name type="common">African bullfrog</name>
    <dbReference type="NCBI Taxonomy" id="30357"/>
    <lineage>
        <taxon>Eukaryota</taxon>
        <taxon>Metazoa</taxon>
        <taxon>Chordata</taxon>
        <taxon>Craniata</taxon>
        <taxon>Vertebrata</taxon>
        <taxon>Euteleostomi</taxon>
        <taxon>Amphibia</taxon>
        <taxon>Batrachia</taxon>
        <taxon>Anura</taxon>
        <taxon>Neobatrachia</taxon>
        <taxon>Ranoidea</taxon>
        <taxon>Pyxicephalidae</taxon>
        <taxon>Pyxicephalinae</taxon>
        <taxon>Pyxicephalus</taxon>
    </lineage>
</organism>
<comment type="caution">
    <text evidence="2">The sequence shown here is derived from an EMBL/GenBank/DDBJ whole genome shotgun (WGS) entry which is preliminary data.</text>
</comment>
<keyword evidence="1" id="KW-0472">Membrane</keyword>
<accession>A0AAV3A3H7</accession>
<dbReference type="AlphaFoldDB" id="A0AAV3A3H7"/>
<name>A0AAV3A3H7_PYXAD</name>
<evidence type="ECO:0000313" key="2">
    <source>
        <dbReference type="EMBL" id="DBA21148.1"/>
    </source>
</evidence>
<feature type="transmembrane region" description="Helical" evidence="1">
    <location>
        <begin position="27"/>
        <end position="47"/>
    </location>
</feature>
<evidence type="ECO:0000256" key="1">
    <source>
        <dbReference type="SAM" id="Phobius"/>
    </source>
</evidence>
<dbReference type="Proteomes" id="UP001181693">
    <property type="component" value="Unassembled WGS sequence"/>
</dbReference>
<keyword evidence="3" id="KW-1185">Reference proteome</keyword>
<gene>
    <name evidence="2" type="ORF">GDO54_017844</name>
</gene>
<evidence type="ECO:0000313" key="3">
    <source>
        <dbReference type="Proteomes" id="UP001181693"/>
    </source>
</evidence>
<proteinExistence type="predicted"/>
<sequence>MAATFPSPHDYKDVTNFRSSSLHPNNLGWIHVFLVISLASMTGKLLGFCRWVPAMDLITCKGGGCFVLPINKSVWCPLLPKPSHRGSLYFNLGNSISQILPLLCLCLRIETEIILVILVVTETLLCRVGSVLHICKAAI</sequence>
<dbReference type="EMBL" id="DYDO01000007">
    <property type="protein sequence ID" value="DBA21148.1"/>
    <property type="molecule type" value="Genomic_DNA"/>
</dbReference>